<reference evidence="1 2" key="1">
    <citation type="submission" date="2016-07" db="EMBL/GenBank/DDBJ databases">
        <title>Draft genome of Scalindua rubra, obtained from a brine-seawater interface in the Red Sea, sheds light on salt adaptation in anammox bacteria.</title>
        <authorList>
            <person name="Speth D.R."/>
            <person name="Lagkouvardos I."/>
            <person name="Wang Y."/>
            <person name="Qian P.-Y."/>
            <person name="Dutilh B.E."/>
            <person name="Jetten M.S."/>
        </authorList>
    </citation>
    <scope>NUCLEOTIDE SEQUENCE [LARGE SCALE GENOMIC DNA]</scope>
    <source>
        <strain evidence="1">BSI-1</strain>
    </source>
</reference>
<evidence type="ECO:0000313" key="1">
    <source>
        <dbReference type="EMBL" id="ODS33273.1"/>
    </source>
</evidence>
<accession>A0A1E3XCE2</accession>
<dbReference type="AlphaFoldDB" id="A0A1E3XCE2"/>
<proteinExistence type="predicted"/>
<name>A0A1E3XCE2_9BACT</name>
<dbReference type="EMBL" id="MAYW01000033">
    <property type="protein sequence ID" value="ODS33273.1"/>
    <property type="molecule type" value="Genomic_DNA"/>
</dbReference>
<comment type="caution">
    <text evidence="1">The sequence shown here is derived from an EMBL/GenBank/DDBJ whole genome shotgun (WGS) entry which is preliminary data.</text>
</comment>
<protein>
    <submittedName>
        <fullName evidence="1">Uncharacterized protein</fullName>
    </submittedName>
</protein>
<dbReference type="Proteomes" id="UP000094056">
    <property type="component" value="Unassembled WGS sequence"/>
</dbReference>
<gene>
    <name evidence="1" type="ORF">SCARUB_01594</name>
</gene>
<organism evidence="1 2">
    <name type="scientific">Candidatus Scalindua rubra</name>
    <dbReference type="NCBI Taxonomy" id="1872076"/>
    <lineage>
        <taxon>Bacteria</taxon>
        <taxon>Pseudomonadati</taxon>
        <taxon>Planctomycetota</taxon>
        <taxon>Candidatus Brocadiia</taxon>
        <taxon>Candidatus Brocadiales</taxon>
        <taxon>Candidatus Scalinduaceae</taxon>
        <taxon>Candidatus Scalindua</taxon>
    </lineage>
</organism>
<sequence>MSRRTLNISFLYVLVVMVGVAFVTNNVLAKPLKELTLTGENYCIGCSLKKAEGAAAQCSIYGCKHVLKVEKAVDSTGNEISELKGLTLHYLENDASVELFKGKEYHGKVVSIKGNVHLDERVVDVTSVTPVSTE</sequence>
<evidence type="ECO:0000313" key="2">
    <source>
        <dbReference type="Proteomes" id="UP000094056"/>
    </source>
</evidence>